<dbReference type="InterPro" id="IPR023796">
    <property type="entry name" value="Serpin_dom"/>
</dbReference>
<dbReference type="InterPro" id="IPR000215">
    <property type="entry name" value="Serpin_fam"/>
</dbReference>
<evidence type="ECO:0000259" key="4">
    <source>
        <dbReference type="SMART" id="SM00093"/>
    </source>
</evidence>
<dbReference type="Gene3D" id="3.30.497.10">
    <property type="entry name" value="Antithrombin, subunit I, domain 2"/>
    <property type="match status" value="1"/>
</dbReference>
<proteinExistence type="inferred from homology"/>
<feature type="region of interest" description="Disordered" evidence="2">
    <location>
        <begin position="22"/>
        <end position="55"/>
    </location>
</feature>
<reference evidence="5 6" key="1">
    <citation type="submission" date="2017-06" db="EMBL/GenBank/DDBJ databases">
        <authorList>
            <person name="Kim H.J."/>
            <person name="Triplett B.A."/>
        </authorList>
    </citation>
    <scope>NUCLEOTIDE SEQUENCE [LARGE SCALE GENOMIC DNA]</scope>
    <source>
        <strain evidence="5 6">DSM 45207</strain>
    </source>
</reference>
<dbReference type="SMART" id="SM00093">
    <property type="entry name" value="SERPIN"/>
    <property type="match status" value="1"/>
</dbReference>
<evidence type="ECO:0000256" key="2">
    <source>
        <dbReference type="SAM" id="MobiDB-lite"/>
    </source>
</evidence>
<feature type="compositionally biased region" description="Basic and acidic residues" evidence="2">
    <location>
        <begin position="27"/>
        <end position="36"/>
    </location>
</feature>
<dbReference type="GO" id="GO:0004867">
    <property type="term" value="F:serine-type endopeptidase inhibitor activity"/>
    <property type="evidence" value="ECO:0007669"/>
    <property type="project" value="InterPro"/>
</dbReference>
<evidence type="ECO:0000313" key="5">
    <source>
        <dbReference type="EMBL" id="SNR85073.1"/>
    </source>
</evidence>
<dbReference type="RefSeq" id="WP_089303072.1">
    <property type="nucleotide sequence ID" value="NZ_FZNW01000023.1"/>
</dbReference>
<sequence length="431" mass="45176">MRPARTVSCLVSAALVLAVTGCGTDSPDSRGDDREGVANTSADTDRVEPAGDAPVDETVAGIRSFTGAFGELLAERGAGETENTVFSPLSLGYAFAMLRAGANGDTADQLDDVFGFPEGVHAAYNALSTGVVNTGDAEDQTGPDATREPDEQPPDPVVSIANGLFVQDGIEPGEDFLRTLARQYGAGAEYVDFSTGSAAEKINDWVSDRTDERIDTLFDELDPQTVTVLANAVYLKAGWESPFDESRTTDEPFHLADGTTTQVPMMNKEAAELNYVDGESWEAVQLPYVGGELAMWVVVPTGEPGQAPPVTAGMLEEFEHGEPAELDLALPRWDYGADAELLPLLAELGLSDLDDLGGIAENVVVDDAVHRANITVDESGTEAAAVTGIAGIVSAPAPADKTIRADQPFSYAITHEPTGAPLFVGSVADPG</sequence>
<feature type="region of interest" description="Disordered" evidence="2">
    <location>
        <begin position="133"/>
        <end position="155"/>
    </location>
</feature>
<dbReference type="AlphaFoldDB" id="A0A238ZQZ5"/>
<dbReference type="CDD" id="cd19590">
    <property type="entry name" value="serpin_thermopin-like"/>
    <property type="match status" value="1"/>
</dbReference>
<evidence type="ECO:0000256" key="3">
    <source>
        <dbReference type="SAM" id="SignalP"/>
    </source>
</evidence>
<dbReference type="Proteomes" id="UP000198348">
    <property type="component" value="Unassembled WGS sequence"/>
</dbReference>
<keyword evidence="3" id="KW-0732">Signal</keyword>
<feature type="signal peptide" evidence="3">
    <location>
        <begin position="1"/>
        <end position="18"/>
    </location>
</feature>
<evidence type="ECO:0000313" key="6">
    <source>
        <dbReference type="Proteomes" id="UP000198348"/>
    </source>
</evidence>
<dbReference type="InterPro" id="IPR042185">
    <property type="entry name" value="Serpin_sf_2"/>
</dbReference>
<accession>A0A238ZQZ5</accession>
<dbReference type="SUPFAM" id="SSF56574">
    <property type="entry name" value="Serpins"/>
    <property type="match status" value="1"/>
</dbReference>
<organism evidence="5 6">
    <name type="scientific">Haloechinothrix alba</name>
    <dbReference type="NCBI Taxonomy" id="664784"/>
    <lineage>
        <taxon>Bacteria</taxon>
        <taxon>Bacillati</taxon>
        <taxon>Actinomycetota</taxon>
        <taxon>Actinomycetes</taxon>
        <taxon>Pseudonocardiales</taxon>
        <taxon>Pseudonocardiaceae</taxon>
        <taxon>Haloechinothrix</taxon>
    </lineage>
</organism>
<feature type="domain" description="Serpin" evidence="4">
    <location>
        <begin position="66"/>
        <end position="430"/>
    </location>
</feature>
<dbReference type="PANTHER" id="PTHR11461:SF211">
    <property type="entry name" value="GH10112P-RELATED"/>
    <property type="match status" value="1"/>
</dbReference>
<name>A0A238ZQZ5_9PSEU</name>
<dbReference type="GO" id="GO:0005615">
    <property type="term" value="C:extracellular space"/>
    <property type="evidence" value="ECO:0007669"/>
    <property type="project" value="InterPro"/>
</dbReference>
<keyword evidence="6" id="KW-1185">Reference proteome</keyword>
<dbReference type="Gene3D" id="2.30.39.10">
    <property type="entry name" value="Alpha-1-antitrypsin, domain 1"/>
    <property type="match status" value="1"/>
</dbReference>
<comment type="similarity">
    <text evidence="1">Belongs to the serpin family.</text>
</comment>
<dbReference type="PANTHER" id="PTHR11461">
    <property type="entry name" value="SERINE PROTEASE INHIBITOR, SERPIN"/>
    <property type="match status" value="1"/>
</dbReference>
<dbReference type="InterPro" id="IPR036186">
    <property type="entry name" value="Serpin_sf"/>
</dbReference>
<dbReference type="InterPro" id="IPR042178">
    <property type="entry name" value="Serpin_sf_1"/>
</dbReference>
<protein>
    <submittedName>
        <fullName evidence="5">Serpin B</fullName>
    </submittedName>
</protein>
<dbReference type="Pfam" id="PF00079">
    <property type="entry name" value="Serpin"/>
    <property type="match status" value="1"/>
</dbReference>
<dbReference type="PROSITE" id="PS51257">
    <property type="entry name" value="PROKAR_LIPOPROTEIN"/>
    <property type="match status" value="1"/>
</dbReference>
<feature type="chain" id="PRO_5039626038" evidence="3">
    <location>
        <begin position="19"/>
        <end position="431"/>
    </location>
</feature>
<dbReference type="EMBL" id="FZNW01000023">
    <property type="protein sequence ID" value="SNR85073.1"/>
    <property type="molecule type" value="Genomic_DNA"/>
</dbReference>
<evidence type="ECO:0000256" key="1">
    <source>
        <dbReference type="RuleBase" id="RU000411"/>
    </source>
</evidence>
<gene>
    <name evidence="5" type="ORF">SAMN06265360_12326</name>
</gene>
<dbReference type="OrthoDB" id="9764871at2"/>